<evidence type="ECO:0000259" key="1">
    <source>
        <dbReference type="PROSITE" id="PS50042"/>
    </source>
</evidence>
<proteinExistence type="predicted"/>
<feature type="domain" description="Cyclic nucleotide-binding" evidence="1">
    <location>
        <begin position="7"/>
        <end position="109"/>
    </location>
</feature>
<dbReference type="Pfam" id="PF00027">
    <property type="entry name" value="cNMP_binding"/>
    <property type="match status" value="1"/>
</dbReference>
<dbReference type="InterPro" id="IPR018490">
    <property type="entry name" value="cNMP-bd_dom_sf"/>
</dbReference>
<sequence>MYAALKQVVSLDEDSWLLLRTVLVEYQLVKGDLILQPGQVCKHIYFLEAGLLRSFYLRDGDERNVAFTLENGFVTDLKSLRSGQASELSIQVLEASTLFSIPKADLLDLYRRSHQLEAFGRRLLESLLEQQEDYAAWFTRYSARERYDRLVNKQPDLVQRVSLGHLASFLGIRRETLSRIRSLK</sequence>
<accession>A0ABW6AJ75</accession>
<keyword evidence="3" id="KW-1185">Reference proteome</keyword>
<dbReference type="EMBL" id="JBHUOM010000002">
    <property type="protein sequence ID" value="MFD2933835.1"/>
    <property type="molecule type" value="Genomic_DNA"/>
</dbReference>
<comment type="caution">
    <text evidence="2">The sequence shown here is derived from an EMBL/GenBank/DDBJ whole genome shotgun (WGS) entry which is preliminary data.</text>
</comment>
<evidence type="ECO:0000313" key="2">
    <source>
        <dbReference type="EMBL" id="MFD2933835.1"/>
    </source>
</evidence>
<name>A0ABW6AJ75_9BACT</name>
<protein>
    <submittedName>
        <fullName evidence="2">Crp/Fnr family transcriptional regulator</fullName>
    </submittedName>
</protein>
<gene>
    <name evidence="2" type="ORF">ACFS25_08590</name>
</gene>
<organism evidence="2 3">
    <name type="scientific">Spirosoma flavum</name>
    <dbReference type="NCBI Taxonomy" id="2048557"/>
    <lineage>
        <taxon>Bacteria</taxon>
        <taxon>Pseudomonadati</taxon>
        <taxon>Bacteroidota</taxon>
        <taxon>Cytophagia</taxon>
        <taxon>Cytophagales</taxon>
        <taxon>Cytophagaceae</taxon>
        <taxon>Spirosoma</taxon>
    </lineage>
</organism>
<dbReference type="SUPFAM" id="SSF51206">
    <property type="entry name" value="cAMP-binding domain-like"/>
    <property type="match status" value="1"/>
</dbReference>
<evidence type="ECO:0000313" key="3">
    <source>
        <dbReference type="Proteomes" id="UP001597512"/>
    </source>
</evidence>
<dbReference type="Proteomes" id="UP001597512">
    <property type="component" value="Unassembled WGS sequence"/>
</dbReference>
<dbReference type="InterPro" id="IPR000595">
    <property type="entry name" value="cNMP-bd_dom"/>
</dbReference>
<dbReference type="PROSITE" id="PS50042">
    <property type="entry name" value="CNMP_BINDING_3"/>
    <property type="match status" value="1"/>
</dbReference>
<dbReference type="InterPro" id="IPR014710">
    <property type="entry name" value="RmlC-like_jellyroll"/>
</dbReference>
<reference evidence="3" key="1">
    <citation type="journal article" date="2019" name="Int. J. Syst. Evol. Microbiol.">
        <title>The Global Catalogue of Microorganisms (GCM) 10K type strain sequencing project: providing services to taxonomists for standard genome sequencing and annotation.</title>
        <authorList>
            <consortium name="The Broad Institute Genomics Platform"/>
            <consortium name="The Broad Institute Genome Sequencing Center for Infectious Disease"/>
            <person name="Wu L."/>
            <person name="Ma J."/>
        </authorList>
    </citation>
    <scope>NUCLEOTIDE SEQUENCE [LARGE SCALE GENOMIC DNA]</scope>
    <source>
        <strain evidence="3">KCTC 52490</strain>
    </source>
</reference>
<dbReference type="Gene3D" id="2.60.120.10">
    <property type="entry name" value="Jelly Rolls"/>
    <property type="match status" value="1"/>
</dbReference>
<dbReference type="CDD" id="cd00038">
    <property type="entry name" value="CAP_ED"/>
    <property type="match status" value="1"/>
</dbReference>
<dbReference type="RefSeq" id="WP_381498683.1">
    <property type="nucleotide sequence ID" value="NZ_JBHUOM010000002.1"/>
</dbReference>